<gene>
    <name evidence="1" type="primary">SKDI04G0060</name>
    <name evidence="1" type="ORF">SKDI_04G0060</name>
</gene>
<proteinExistence type="predicted"/>
<dbReference type="GO" id="GO:0004359">
    <property type="term" value="F:glutaminase activity"/>
    <property type="evidence" value="ECO:0007669"/>
    <property type="project" value="InterPro"/>
</dbReference>
<dbReference type="Gene3D" id="3.40.50.880">
    <property type="match status" value="1"/>
</dbReference>
<dbReference type="InterPro" id="IPR029062">
    <property type="entry name" value="Class_I_gatase-like"/>
</dbReference>
<organism evidence="1 2">
    <name type="scientific">Saccharomyces kudriavzevii (strain ATCC MYA-4449 / AS 2.2408 / CBS 8840 / NBRC 1802 / NCYC 2889)</name>
    <name type="common">Yeast</name>
    <dbReference type="NCBI Taxonomy" id="226230"/>
    <lineage>
        <taxon>Eukaryota</taxon>
        <taxon>Fungi</taxon>
        <taxon>Dikarya</taxon>
        <taxon>Ascomycota</taxon>
        <taxon>Saccharomycotina</taxon>
        <taxon>Saccharomycetes</taxon>
        <taxon>Saccharomycetales</taxon>
        <taxon>Saccharomycetaceae</taxon>
        <taxon>Saccharomyces</taxon>
    </lineage>
</organism>
<name>A0AA35NND0_SACK1</name>
<dbReference type="EMBL" id="OX365899">
    <property type="protein sequence ID" value="CAI4056983.1"/>
    <property type="molecule type" value="Genomic_DNA"/>
</dbReference>
<dbReference type="Proteomes" id="UP001162087">
    <property type="component" value="Chromosome 4"/>
</dbReference>
<dbReference type="AlphaFoldDB" id="A0AA35NND0"/>
<dbReference type="Pfam" id="PF01174">
    <property type="entry name" value="SNO"/>
    <property type="match status" value="1"/>
</dbReference>
<dbReference type="RefSeq" id="XP_056086450.1">
    <property type="nucleotide sequence ID" value="XM_056232142.1"/>
</dbReference>
<accession>A0AA35NND0</accession>
<dbReference type="GO" id="GO:0042823">
    <property type="term" value="P:pyridoxal phosphate biosynthetic process"/>
    <property type="evidence" value="ECO:0007669"/>
    <property type="project" value="InterPro"/>
</dbReference>
<keyword evidence="2" id="KW-1185">Reference proteome</keyword>
<evidence type="ECO:0000313" key="1">
    <source>
        <dbReference type="EMBL" id="CAI4056983.1"/>
    </source>
</evidence>
<dbReference type="GeneID" id="80922750"/>
<protein>
    <submittedName>
        <fullName evidence="1">Uncharacterized protein</fullName>
    </submittedName>
</protein>
<reference evidence="1" key="1">
    <citation type="submission" date="2022-10" db="EMBL/GenBank/DDBJ databases">
        <authorList>
            <person name="Byrne P K."/>
        </authorList>
    </citation>
    <scope>NUCLEOTIDE SEQUENCE</scope>
    <source>
        <strain evidence="1">IFO1802</strain>
    </source>
</reference>
<evidence type="ECO:0000313" key="2">
    <source>
        <dbReference type="Proteomes" id="UP001162087"/>
    </source>
</evidence>
<dbReference type="InterPro" id="IPR002161">
    <property type="entry name" value="PdxT/SNO"/>
</dbReference>
<sequence length="105" mass="11759">MKRTGRHALSSTQVCDFLSFIPYCDDFPATFIRASVIKEVLDPEDVQVLYKLDGKDYNGQELIVAAKQNNNTLVKPICSEVVEQSYGFTIGLSKILFKKIPINAT</sequence>